<organism evidence="2 3">
    <name type="scientific">Boothiomyces macroporosus</name>
    <dbReference type="NCBI Taxonomy" id="261099"/>
    <lineage>
        <taxon>Eukaryota</taxon>
        <taxon>Fungi</taxon>
        <taxon>Fungi incertae sedis</taxon>
        <taxon>Chytridiomycota</taxon>
        <taxon>Chytridiomycota incertae sedis</taxon>
        <taxon>Chytridiomycetes</taxon>
        <taxon>Rhizophydiales</taxon>
        <taxon>Terramycetaceae</taxon>
        <taxon>Boothiomyces</taxon>
    </lineage>
</organism>
<feature type="coiled-coil region" evidence="1">
    <location>
        <begin position="5"/>
        <end position="32"/>
    </location>
</feature>
<dbReference type="InterPro" id="IPR007146">
    <property type="entry name" value="Sas10/Utp3/C1D"/>
</dbReference>
<dbReference type="PANTHER" id="PTHR13237:SF9">
    <property type="entry name" value="NEUROGUIDIN"/>
    <property type="match status" value="1"/>
</dbReference>
<sequence>MNKQLDTITQIATQLNQRLESLKEKLNSKELETQNGVSLLQVRIHSLLSYVTHLTYFIILKINGKKVSGHEIIKELVLLRSVLEKTKPLELKLKYQIDKLVKQAQVKVDTENMEMDALQFKPNPSAMASSEKTEKAQLSDEVYKPPKLAPTFYDEDGKKARLTEKMREKASKSRLLRDLRSQYDDRPEEYDAEGTGYGAREVGASKEDEEMKEREAFEEENFIRLNLSKKEKKMAQKLGKQGGIMRFRNEFDDLQRDFSDISGIHHAVEVDHRNTPKLSKRKEMFEGTKRKFEDADDMISDMAQKRRATKGKDKFKSQKKIFKAFGK</sequence>
<keyword evidence="3" id="KW-1185">Reference proteome</keyword>
<proteinExistence type="predicted"/>
<keyword evidence="1" id="KW-0175">Coiled coil</keyword>
<name>A0AAD5YA31_9FUNG</name>
<dbReference type="PANTHER" id="PTHR13237">
    <property type="entry name" value="SOMETHING ABOUT SILENCING PROTEIN 10-RELATED"/>
    <property type="match status" value="1"/>
</dbReference>
<dbReference type="Pfam" id="PF04000">
    <property type="entry name" value="Sas10_Utp3"/>
    <property type="match status" value="1"/>
</dbReference>
<evidence type="ECO:0008006" key="4">
    <source>
        <dbReference type="Google" id="ProtNLM"/>
    </source>
</evidence>
<dbReference type="Proteomes" id="UP001210925">
    <property type="component" value="Unassembled WGS sequence"/>
</dbReference>
<evidence type="ECO:0000313" key="2">
    <source>
        <dbReference type="EMBL" id="KAJ3260289.1"/>
    </source>
</evidence>
<protein>
    <recommendedName>
        <fullName evidence="4">Neuroguidin</fullName>
    </recommendedName>
</protein>
<evidence type="ECO:0000256" key="1">
    <source>
        <dbReference type="SAM" id="Coils"/>
    </source>
</evidence>
<reference evidence="2" key="1">
    <citation type="submission" date="2020-05" db="EMBL/GenBank/DDBJ databases">
        <title>Phylogenomic resolution of chytrid fungi.</title>
        <authorList>
            <person name="Stajich J.E."/>
            <person name="Amses K."/>
            <person name="Simmons R."/>
            <person name="Seto K."/>
            <person name="Myers J."/>
            <person name="Bonds A."/>
            <person name="Quandt C.A."/>
            <person name="Barry K."/>
            <person name="Liu P."/>
            <person name="Grigoriev I."/>
            <person name="Longcore J.E."/>
            <person name="James T.Y."/>
        </authorList>
    </citation>
    <scope>NUCLEOTIDE SEQUENCE</scope>
    <source>
        <strain evidence="2">PLAUS21</strain>
    </source>
</reference>
<dbReference type="AlphaFoldDB" id="A0AAD5YA31"/>
<dbReference type="GO" id="GO:0000462">
    <property type="term" value="P:maturation of SSU-rRNA from tricistronic rRNA transcript (SSU-rRNA, 5.8S rRNA, LSU-rRNA)"/>
    <property type="evidence" value="ECO:0007669"/>
    <property type="project" value="TreeGrafter"/>
</dbReference>
<evidence type="ECO:0000313" key="3">
    <source>
        <dbReference type="Proteomes" id="UP001210925"/>
    </source>
</evidence>
<dbReference type="EMBL" id="JADGKB010000012">
    <property type="protein sequence ID" value="KAJ3260289.1"/>
    <property type="molecule type" value="Genomic_DNA"/>
</dbReference>
<comment type="caution">
    <text evidence="2">The sequence shown here is derived from an EMBL/GenBank/DDBJ whole genome shotgun (WGS) entry which is preliminary data.</text>
</comment>
<dbReference type="GO" id="GO:0032040">
    <property type="term" value="C:small-subunit processome"/>
    <property type="evidence" value="ECO:0007669"/>
    <property type="project" value="TreeGrafter"/>
</dbReference>
<accession>A0AAD5YA31</accession>
<gene>
    <name evidence="2" type="ORF">HK103_000924</name>
</gene>